<organism evidence="2 3">
    <name type="scientific">Ekhidna lutea</name>
    <dbReference type="NCBI Taxonomy" id="447679"/>
    <lineage>
        <taxon>Bacteria</taxon>
        <taxon>Pseudomonadati</taxon>
        <taxon>Bacteroidota</taxon>
        <taxon>Cytophagia</taxon>
        <taxon>Cytophagales</taxon>
        <taxon>Reichenbachiellaceae</taxon>
        <taxon>Ekhidna</taxon>
    </lineage>
</organism>
<evidence type="ECO:0008006" key="4">
    <source>
        <dbReference type="Google" id="ProtNLM"/>
    </source>
</evidence>
<sequence>MIASAMAYAQSPEAMKKIEAAKIALITERLELSPQQAEKFWPIYREFGNKRLEIRREFDQARKTFDSNKATEEENKKMLEMANQVKERQLKLERAYSERILNVITTRQLNNLRKAENDFKEMLLKRIRAEQMKRQKQRRNDGRLNDRRN</sequence>
<proteinExistence type="predicted"/>
<dbReference type="Proteomes" id="UP000198393">
    <property type="component" value="Unassembled WGS sequence"/>
</dbReference>
<name>A0A239HD38_EKHLU</name>
<dbReference type="EMBL" id="FZPD01000002">
    <property type="protein sequence ID" value="SNS79356.1"/>
    <property type="molecule type" value="Genomic_DNA"/>
</dbReference>
<gene>
    <name evidence="2" type="ORF">SAMN05421640_1256</name>
</gene>
<evidence type="ECO:0000256" key="1">
    <source>
        <dbReference type="SAM" id="MobiDB-lite"/>
    </source>
</evidence>
<reference evidence="2 3" key="1">
    <citation type="submission" date="2017-06" db="EMBL/GenBank/DDBJ databases">
        <authorList>
            <person name="Kim H.J."/>
            <person name="Triplett B.A."/>
        </authorList>
    </citation>
    <scope>NUCLEOTIDE SEQUENCE [LARGE SCALE GENOMIC DNA]</scope>
    <source>
        <strain evidence="2 3">DSM 19307</strain>
    </source>
</reference>
<keyword evidence="3" id="KW-1185">Reference proteome</keyword>
<protein>
    <recommendedName>
        <fullName evidence="4">LTXXQ motif family protein</fullName>
    </recommendedName>
</protein>
<accession>A0A239HD38</accession>
<dbReference type="AlphaFoldDB" id="A0A239HD38"/>
<evidence type="ECO:0000313" key="2">
    <source>
        <dbReference type="EMBL" id="SNS79356.1"/>
    </source>
</evidence>
<evidence type="ECO:0000313" key="3">
    <source>
        <dbReference type="Proteomes" id="UP000198393"/>
    </source>
</evidence>
<feature type="region of interest" description="Disordered" evidence="1">
    <location>
        <begin position="130"/>
        <end position="149"/>
    </location>
</feature>